<feature type="region of interest" description="Disordered" evidence="1">
    <location>
        <begin position="463"/>
        <end position="482"/>
    </location>
</feature>
<dbReference type="Gene3D" id="3.30.40.10">
    <property type="entry name" value="Zinc/RING finger domain, C3HC4 (zinc finger)"/>
    <property type="match status" value="1"/>
</dbReference>
<accession>A0A5J4WFL9</accession>
<dbReference type="InterPro" id="IPR003613">
    <property type="entry name" value="Ubox_domain"/>
</dbReference>
<evidence type="ECO:0000259" key="2">
    <source>
        <dbReference type="Pfam" id="PF04564"/>
    </source>
</evidence>
<feature type="compositionally biased region" description="Polar residues" evidence="1">
    <location>
        <begin position="752"/>
        <end position="780"/>
    </location>
</feature>
<dbReference type="Pfam" id="PF04564">
    <property type="entry name" value="U-box"/>
    <property type="match status" value="1"/>
</dbReference>
<feature type="region of interest" description="Disordered" evidence="1">
    <location>
        <begin position="663"/>
        <end position="707"/>
    </location>
</feature>
<feature type="compositionally biased region" description="Polar residues" evidence="1">
    <location>
        <begin position="789"/>
        <end position="815"/>
    </location>
</feature>
<evidence type="ECO:0000256" key="1">
    <source>
        <dbReference type="SAM" id="MobiDB-lite"/>
    </source>
</evidence>
<dbReference type="AlphaFoldDB" id="A0A5J4WFL9"/>
<sequence length="934" mass="103300">MAFSERTHRTQIQFSINTYFEMTDKGESVQPSTISRITCNVEFFNPVPPHNSASYWWFKALLTGEFSSHRHRQICLVVDENNPGFAQLKAAAESKSNQVFEISVQIQPKQDKETYTFVVSDTDEIRQVLSVSGTIQEPSQFAFQQQQIETSPIQQTAQLTDLDGTTTFTQYIGNPQGSLGKKVQFVASLKERQIDERTENRPIVYYTSSFVRDNSGGSTYKEVWFFVKPDSAEDQYLKQIVGTGQEVELRCIIHPIQDQYHWFQLSEIIIQQQRQEEQQQEQIQNNDFRTTNTSQVPQFTAYPATNDFIPAQLKSTTQTQIQYDQQQQQQQINNNINNGQIQQQPLRIAREDLQASQITGQKNLPPIFSQIRVPVVQPQPPIFTPSSGFGNTETTLQAGQQVQGTGQGRYQPPPSAQRSYSDPHLQQPQQIQPSGNPKQNLQQSYTADIPYIQHHRLVLQNPKNFVAPRPKPKSQSPTKESGVLFNINPPTQKEVIAPPLPLDTNVIQAPKIEQRLLNPRYPDVAYISNQYKKDLLQIKKQQQQVQSQIQNVHDGVAVIRPANMNMNLGINMNMNMNMNQQPTTGTIAVGNNTISSNQIPSTIPLNQIPSAIPLNQIPSTIPSNQIPSTIPSNQIPSTIPPNTVFPQTGQVIQIQPIVIDPSVVNNTNQQPNQQPSNTGAGAGIGGPLSGFSGFRGQQPNFQIGSSQFNLNAGGSALGAQGPQLGAGTGDAKGNGEVDPNAVFQIRGGIPQRIQSPGSQPSNSGLRESSHSPPSGVTTIPSGIKPAVASQPQPTQPVQNKPSQQPGGGAKSSQSPPRRGPGNNDNTNADINADEGMNPTLEECERQQLLCGVSHKIMVRPMKAPNGKYYDYQNIMVYLGHSNSKAPDGSPLEMKDLKPDVEKADQIQIFVMDHEGHPLIPKDYNEQLTRLGRQG</sequence>
<protein>
    <recommendedName>
        <fullName evidence="2">U-box domain-containing protein</fullName>
    </recommendedName>
</protein>
<proteinExistence type="predicted"/>
<feature type="region of interest" description="Disordered" evidence="1">
    <location>
        <begin position="400"/>
        <end position="441"/>
    </location>
</feature>
<name>A0A5J4WFL9_9EUKA</name>
<reference evidence="3 4" key="1">
    <citation type="submission" date="2019-03" db="EMBL/GenBank/DDBJ databases">
        <title>Single cell metagenomics reveals metabolic interactions within the superorganism composed of flagellate Streblomastix strix and complex community of Bacteroidetes bacteria on its surface.</title>
        <authorList>
            <person name="Treitli S.C."/>
            <person name="Kolisko M."/>
            <person name="Husnik F."/>
            <person name="Keeling P."/>
            <person name="Hampl V."/>
        </authorList>
    </citation>
    <scope>NUCLEOTIDE SEQUENCE [LARGE SCALE GENOMIC DNA]</scope>
    <source>
        <strain evidence="3">ST1C</strain>
    </source>
</reference>
<evidence type="ECO:0000313" key="4">
    <source>
        <dbReference type="Proteomes" id="UP000324800"/>
    </source>
</evidence>
<gene>
    <name evidence="3" type="ORF">EZS28_011267</name>
</gene>
<dbReference type="OrthoDB" id="3565477at2759"/>
<organism evidence="3 4">
    <name type="scientific">Streblomastix strix</name>
    <dbReference type="NCBI Taxonomy" id="222440"/>
    <lineage>
        <taxon>Eukaryota</taxon>
        <taxon>Metamonada</taxon>
        <taxon>Preaxostyla</taxon>
        <taxon>Oxymonadida</taxon>
        <taxon>Streblomastigidae</taxon>
        <taxon>Streblomastix</taxon>
    </lineage>
</organism>
<feature type="region of interest" description="Disordered" evidence="1">
    <location>
        <begin position="750"/>
        <end position="835"/>
    </location>
</feature>
<dbReference type="EMBL" id="SNRW01002305">
    <property type="protein sequence ID" value="KAA6393205.1"/>
    <property type="molecule type" value="Genomic_DNA"/>
</dbReference>
<dbReference type="SUPFAM" id="SSF57850">
    <property type="entry name" value="RING/U-box"/>
    <property type="match status" value="1"/>
</dbReference>
<feature type="region of interest" description="Disordered" evidence="1">
    <location>
        <begin position="721"/>
        <end position="740"/>
    </location>
</feature>
<evidence type="ECO:0000313" key="3">
    <source>
        <dbReference type="EMBL" id="KAA6393205.1"/>
    </source>
</evidence>
<feature type="compositionally biased region" description="Low complexity" evidence="1">
    <location>
        <begin position="400"/>
        <end position="410"/>
    </location>
</feature>
<comment type="caution">
    <text evidence="3">The sequence shown here is derived from an EMBL/GenBank/DDBJ whole genome shotgun (WGS) entry which is preliminary data.</text>
</comment>
<feature type="domain" description="U-box" evidence="2">
    <location>
        <begin position="848"/>
        <end position="914"/>
    </location>
</feature>
<dbReference type="InterPro" id="IPR013083">
    <property type="entry name" value="Znf_RING/FYVE/PHD"/>
</dbReference>
<feature type="compositionally biased region" description="Low complexity" evidence="1">
    <location>
        <begin position="663"/>
        <end position="679"/>
    </location>
</feature>
<feature type="compositionally biased region" description="Polar residues" evidence="1">
    <location>
        <begin position="416"/>
        <end position="441"/>
    </location>
</feature>
<dbReference type="GO" id="GO:0004842">
    <property type="term" value="F:ubiquitin-protein transferase activity"/>
    <property type="evidence" value="ECO:0007669"/>
    <property type="project" value="InterPro"/>
</dbReference>
<feature type="compositionally biased region" description="Polar residues" evidence="1">
    <location>
        <begin position="695"/>
        <end position="707"/>
    </location>
</feature>
<dbReference type="Proteomes" id="UP000324800">
    <property type="component" value="Unassembled WGS sequence"/>
</dbReference>
<dbReference type="GO" id="GO:0016567">
    <property type="term" value="P:protein ubiquitination"/>
    <property type="evidence" value="ECO:0007669"/>
    <property type="project" value="InterPro"/>
</dbReference>